<dbReference type="Proteomes" id="UP000230069">
    <property type="component" value="Unassembled WGS sequence"/>
</dbReference>
<organism evidence="2 3">
    <name type="scientific">Aquilegia coerulea</name>
    <name type="common">Rocky mountain columbine</name>
    <dbReference type="NCBI Taxonomy" id="218851"/>
    <lineage>
        <taxon>Eukaryota</taxon>
        <taxon>Viridiplantae</taxon>
        <taxon>Streptophyta</taxon>
        <taxon>Embryophyta</taxon>
        <taxon>Tracheophyta</taxon>
        <taxon>Spermatophyta</taxon>
        <taxon>Magnoliopsida</taxon>
        <taxon>Ranunculales</taxon>
        <taxon>Ranunculaceae</taxon>
        <taxon>Thalictroideae</taxon>
        <taxon>Aquilegia</taxon>
    </lineage>
</organism>
<keyword evidence="3" id="KW-1185">Reference proteome</keyword>
<accession>A0A2G5ESC9</accession>
<feature type="transmembrane region" description="Helical" evidence="1">
    <location>
        <begin position="70"/>
        <end position="91"/>
    </location>
</feature>
<evidence type="ECO:0000313" key="3">
    <source>
        <dbReference type="Proteomes" id="UP000230069"/>
    </source>
</evidence>
<evidence type="ECO:0000313" key="2">
    <source>
        <dbReference type="EMBL" id="PIA58640.1"/>
    </source>
</evidence>
<keyword evidence="1" id="KW-1133">Transmembrane helix</keyword>
<dbReference type="EMBL" id="KZ305022">
    <property type="protein sequence ID" value="PIA58640.1"/>
    <property type="molecule type" value="Genomic_DNA"/>
</dbReference>
<keyword evidence="1" id="KW-0812">Transmembrane</keyword>
<protein>
    <submittedName>
        <fullName evidence="2">Uncharacterized protein</fullName>
    </submittedName>
</protein>
<sequence>MAKCIRSDILVTIFMCCTIHTTRKDMAKKCKGVPHGVKTLASLYIQDNKTRVARCIRSNTRDISQVEKDLLVLVLLVISLYRYSCNNIYVLHNTYE</sequence>
<proteinExistence type="predicted"/>
<reference evidence="2 3" key="1">
    <citation type="submission" date="2017-09" db="EMBL/GenBank/DDBJ databases">
        <title>WGS assembly of Aquilegia coerulea Goldsmith.</title>
        <authorList>
            <person name="Hodges S."/>
            <person name="Kramer E."/>
            <person name="Nordborg M."/>
            <person name="Tomkins J."/>
            <person name="Borevitz J."/>
            <person name="Derieg N."/>
            <person name="Yan J."/>
            <person name="Mihaltcheva S."/>
            <person name="Hayes R.D."/>
            <person name="Rokhsar D."/>
        </authorList>
    </citation>
    <scope>NUCLEOTIDE SEQUENCE [LARGE SCALE GENOMIC DNA]</scope>
    <source>
        <strain evidence="3">cv. Goldsmith</strain>
    </source>
</reference>
<gene>
    <name evidence="2" type="ORF">AQUCO_00500528v1</name>
</gene>
<dbReference type="InParanoid" id="A0A2G5ESC9"/>
<evidence type="ECO:0000256" key="1">
    <source>
        <dbReference type="SAM" id="Phobius"/>
    </source>
</evidence>
<keyword evidence="1" id="KW-0472">Membrane</keyword>
<name>A0A2G5ESC9_AQUCA</name>
<dbReference type="AlphaFoldDB" id="A0A2G5ESC9"/>